<organism evidence="2 3">
    <name type="scientific">Streptomyces sanglieri</name>
    <dbReference type="NCBI Taxonomy" id="193460"/>
    <lineage>
        <taxon>Bacteria</taxon>
        <taxon>Bacillati</taxon>
        <taxon>Actinomycetota</taxon>
        <taxon>Actinomycetes</taxon>
        <taxon>Kitasatosporales</taxon>
        <taxon>Streptomycetaceae</taxon>
        <taxon>Streptomyces</taxon>
    </lineage>
</organism>
<evidence type="ECO:0000256" key="1">
    <source>
        <dbReference type="SAM" id="SignalP"/>
    </source>
</evidence>
<name>A0ABW2X1H9_9ACTN</name>
<reference evidence="3" key="1">
    <citation type="journal article" date="2019" name="Int. J. Syst. Evol. Microbiol.">
        <title>The Global Catalogue of Microorganisms (GCM) 10K type strain sequencing project: providing services to taxonomists for standard genome sequencing and annotation.</title>
        <authorList>
            <consortium name="The Broad Institute Genomics Platform"/>
            <consortium name="The Broad Institute Genome Sequencing Center for Infectious Disease"/>
            <person name="Wu L."/>
            <person name="Ma J."/>
        </authorList>
    </citation>
    <scope>NUCLEOTIDE SEQUENCE [LARGE SCALE GENOMIC DNA]</scope>
    <source>
        <strain evidence="3">JCM 12607</strain>
    </source>
</reference>
<sequence length="194" mass="20795">MDPAVLAAIIPTPIALLAAGAAYAAGHIQGRSAYRGAVDAVRRQHQRDAYAAFLSAIRDYADQTEIGACQDAARRQVGVGPFQEEDDAARERVYRRASQIRAAVPLEPVRSAAAVIDLEGPKEVADLAQRAKDHARNAGREPVGPNFLERLNRGLELPSGTPSRLLMLKAIDEFTAAARDHLNGEKSPAPQQSA</sequence>
<gene>
    <name evidence="2" type="ORF">ACFQ2K_37350</name>
</gene>
<comment type="caution">
    <text evidence="2">The sequence shown here is derived from an EMBL/GenBank/DDBJ whole genome shotgun (WGS) entry which is preliminary data.</text>
</comment>
<evidence type="ECO:0000313" key="2">
    <source>
        <dbReference type="EMBL" id="MFD0627489.1"/>
    </source>
</evidence>
<feature type="chain" id="PRO_5045378925" description="Secreted protein" evidence="1">
    <location>
        <begin position="25"/>
        <end position="194"/>
    </location>
</feature>
<keyword evidence="1" id="KW-0732">Signal</keyword>
<accession>A0ABW2X1H9</accession>
<dbReference type="RefSeq" id="WP_266691113.1">
    <property type="nucleotide sequence ID" value="NZ_JASKYU010000037.1"/>
</dbReference>
<evidence type="ECO:0000313" key="3">
    <source>
        <dbReference type="Proteomes" id="UP001596915"/>
    </source>
</evidence>
<evidence type="ECO:0008006" key="4">
    <source>
        <dbReference type="Google" id="ProtNLM"/>
    </source>
</evidence>
<proteinExistence type="predicted"/>
<feature type="signal peptide" evidence="1">
    <location>
        <begin position="1"/>
        <end position="24"/>
    </location>
</feature>
<dbReference type="Proteomes" id="UP001596915">
    <property type="component" value="Unassembled WGS sequence"/>
</dbReference>
<dbReference type="EMBL" id="JBHTGL010000008">
    <property type="protein sequence ID" value="MFD0627489.1"/>
    <property type="molecule type" value="Genomic_DNA"/>
</dbReference>
<keyword evidence="3" id="KW-1185">Reference proteome</keyword>
<protein>
    <recommendedName>
        <fullName evidence="4">Secreted protein</fullName>
    </recommendedName>
</protein>